<dbReference type="Gene3D" id="1.10.10.10">
    <property type="entry name" value="Winged helix-like DNA-binding domain superfamily/Winged helix DNA-binding domain"/>
    <property type="match status" value="1"/>
</dbReference>
<dbReference type="SUPFAM" id="SSF46785">
    <property type="entry name" value="Winged helix' DNA-binding domain"/>
    <property type="match status" value="1"/>
</dbReference>
<reference evidence="2" key="1">
    <citation type="submission" date="2020-06" db="EMBL/GenBank/DDBJ databases">
        <title>Unique genomic features of the anaerobic methanotrophic archaea.</title>
        <authorList>
            <person name="Chadwick G.L."/>
            <person name="Skennerton C.T."/>
            <person name="Laso-Perez R."/>
            <person name="Leu A.O."/>
            <person name="Speth D.R."/>
            <person name="Yu H."/>
            <person name="Morgan-Lang C."/>
            <person name="Hatzenpichler R."/>
            <person name="Goudeau D."/>
            <person name="Malmstrom R."/>
            <person name="Brazelton W.J."/>
            <person name="Woyke T."/>
            <person name="Hallam S.J."/>
            <person name="Tyson G.W."/>
            <person name="Wegener G."/>
            <person name="Boetius A."/>
            <person name="Orphan V."/>
        </authorList>
    </citation>
    <scope>NUCLEOTIDE SEQUENCE</scope>
</reference>
<dbReference type="AlphaFoldDB" id="A0A7G9Z4F3"/>
<dbReference type="EMBL" id="MT631603">
    <property type="protein sequence ID" value="QNO55137.1"/>
    <property type="molecule type" value="Genomic_DNA"/>
</dbReference>
<organism evidence="2">
    <name type="scientific">Candidatus Methanophaga sp. ANME-1 ERB7</name>
    <dbReference type="NCBI Taxonomy" id="2759913"/>
    <lineage>
        <taxon>Archaea</taxon>
        <taxon>Methanobacteriati</taxon>
        <taxon>Methanobacteriota</taxon>
        <taxon>Stenosarchaea group</taxon>
        <taxon>Methanomicrobia</taxon>
        <taxon>Candidatus Methanophagales</taxon>
        <taxon>Candidatus Methanophagaceae</taxon>
        <taxon>Candidatus Methanophaga</taxon>
    </lineage>
</organism>
<accession>A0A7G9Z4F3</accession>
<proteinExistence type="predicted"/>
<evidence type="ECO:0008006" key="3">
    <source>
        <dbReference type="Google" id="ProtNLM"/>
    </source>
</evidence>
<sequence length="98" mass="11360">MRGLSAHMRDLLVSDVKKIELLKALLDRKVHTYYRLSRIVGTNYDTVKKNCRFLELLNFVEISRIEKEESASGVASYRVRITEKGLEATKNILKAKNY</sequence>
<gene>
    <name evidence="1" type="ORF">FPOEFMDM_00050</name>
    <name evidence="2" type="ORF">MNNOGLJF_00051</name>
</gene>
<evidence type="ECO:0000313" key="2">
    <source>
        <dbReference type="EMBL" id="QNO55137.1"/>
    </source>
</evidence>
<dbReference type="InterPro" id="IPR036390">
    <property type="entry name" value="WH_DNA-bd_sf"/>
</dbReference>
<evidence type="ECO:0000313" key="1">
    <source>
        <dbReference type="EMBL" id="QNO55065.1"/>
    </source>
</evidence>
<dbReference type="InterPro" id="IPR036388">
    <property type="entry name" value="WH-like_DNA-bd_sf"/>
</dbReference>
<dbReference type="EMBL" id="MT631601">
    <property type="protein sequence ID" value="QNO55065.1"/>
    <property type="molecule type" value="Genomic_DNA"/>
</dbReference>
<protein>
    <recommendedName>
        <fullName evidence="3">ArnR1-like winged helix-turn-helix domain-containing protein</fullName>
    </recommendedName>
</protein>
<name>A0A7G9Z4F3_9EURY</name>